<feature type="compositionally biased region" description="Polar residues" evidence="1">
    <location>
        <begin position="1000"/>
        <end position="1010"/>
    </location>
</feature>
<dbReference type="Ensembl" id="ENSOMYT00000034327.2">
    <property type="protein sequence ID" value="ENSOMYP00000031492.1"/>
    <property type="gene ID" value="ENSOMYG00000014739.2"/>
</dbReference>
<dbReference type="GeneTree" id="ENSGT00940000155312"/>
<evidence type="ECO:0000313" key="4">
    <source>
        <dbReference type="Proteomes" id="UP000694395"/>
    </source>
</evidence>
<gene>
    <name evidence="3" type="primary">LOC110534054</name>
</gene>
<proteinExistence type="predicted"/>
<feature type="compositionally biased region" description="Polar residues" evidence="1">
    <location>
        <begin position="389"/>
        <end position="399"/>
    </location>
</feature>
<feature type="region of interest" description="Disordered" evidence="1">
    <location>
        <begin position="314"/>
        <end position="440"/>
    </location>
</feature>
<dbReference type="RefSeq" id="XP_021474375.1">
    <property type="nucleotide sequence ID" value="XM_021618700.2"/>
</dbReference>
<feature type="compositionally biased region" description="Basic and acidic residues" evidence="1">
    <location>
        <begin position="669"/>
        <end position="686"/>
    </location>
</feature>
<dbReference type="GO" id="GO:0007165">
    <property type="term" value="P:signal transduction"/>
    <property type="evidence" value="ECO:0007669"/>
    <property type="project" value="InterPro"/>
</dbReference>
<feature type="region of interest" description="Disordered" evidence="1">
    <location>
        <begin position="998"/>
        <end position="1020"/>
    </location>
</feature>
<keyword evidence="4" id="KW-1185">Reference proteome</keyword>
<feature type="region of interest" description="Disordered" evidence="1">
    <location>
        <begin position="819"/>
        <end position="838"/>
    </location>
</feature>
<evidence type="ECO:0000259" key="2">
    <source>
        <dbReference type="PROSITE" id="PS50238"/>
    </source>
</evidence>
<dbReference type="PANTHER" id="PTHR15670:SF4">
    <property type="entry name" value="RHO GTPASE-ACTIVATING PROTEIN 11A"/>
    <property type="match status" value="1"/>
</dbReference>
<dbReference type="GO" id="GO:0005096">
    <property type="term" value="F:GTPase activator activity"/>
    <property type="evidence" value="ECO:0007669"/>
    <property type="project" value="TreeGrafter"/>
</dbReference>
<reference evidence="3" key="1">
    <citation type="submission" date="2020-07" db="EMBL/GenBank/DDBJ databases">
        <title>A long reads based de novo assembly of the rainbow trout Arlee double haploid line genome.</title>
        <authorList>
            <person name="Gao G."/>
            <person name="Palti Y."/>
        </authorList>
    </citation>
    <scope>NUCLEOTIDE SEQUENCE [LARGE SCALE GENOMIC DNA]</scope>
</reference>
<dbReference type="SUPFAM" id="SSF48350">
    <property type="entry name" value="GTPase activation domain, GAP"/>
    <property type="match status" value="1"/>
</dbReference>
<dbReference type="PROSITE" id="PS50238">
    <property type="entry name" value="RHOGAP"/>
    <property type="match status" value="1"/>
</dbReference>
<dbReference type="GeneID" id="110534054"/>
<dbReference type="Proteomes" id="UP000694395">
    <property type="component" value="Chromosome 10"/>
</dbReference>
<dbReference type="InterPro" id="IPR000198">
    <property type="entry name" value="RhoGAP_dom"/>
</dbReference>
<dbReference type="Pfam" id="PF00620">
    <property type="entry name" value="RhoGAP"/>
    <property type="match status" value="1"/>
</dbReference>
<accession>A0A8C7Q2P3</accession>
<feature type="region of interest" description="Disordered" evidence="1">
    <location>
        <begin position="669"/>
        <end position="700"/>
    </location>
</feature>
<dbReference type="Gene3D" id="1.10.555.10">
    <property type="entry name" value="Rho GTPase activation protein"/>
    <property type="match status" value="1"/>
</dbReference>
<dbReference type="SMART" id="SM00324">
    <property type="entry name" value="RhoGAP"/>
    <property type="match status" value="1"/>
</dbReference>
<evidence type="ECO:0000256" key="1">
    <source>
        <dbReference type="SAM" id="MobiDB-lite"/>
    </source>
</evidence>
<organism evidence="3 4">
    <name type="scientific">Oncorhynchus mykiss</name>
    <name type="common">Rainbow trout</name>
    <name type="synonym">Salmo gairdneri</name>
    <dbReference type="NCBI Taxonomy" id="8022"/>
    <lineage>
        <taxon>Eukaryota</taxon>
        <taxon>Metazoa</taxon>
        <taxon>Chordata</taxon>
        <taxon>Craniata</taxon>
        <taxon>Vertebrata</taxon>
        <taxon>Euteleostomi</taxon>
        <taxon>Actinopterygii</taxon>
        <taxon>Neopterygii</taxon>
        <taxon>Teleostei</taxon>
        <taxon>Protacanthopterygii</taxon>
        <taxon>Salmoniformes</taxon>
        <taxon>Salmonidae</taxon>
        <taxon>Salmoninae</taxon>
        <taxon>Oncorhynchus</taxon>
    </lineage>
</organism>
<dbReference type="KEGG" id="omy:110534054"/>
<sequence>MPNSMDDRLRVVAVIHALKASGVRVKNWKNLLNGPYTSDPVRQENQSKFAFGRDLILLPQCDLTDLSGTVPKFLVDACEFLSQHLHIEGLFRKTGSFSRMRALRAGLEQGEPVFSLPHSATLQPCDVASLVKQFLRELPSPLIPMDLQVPLCRAQGFDEEEGRQEQGEDGALLLTALFPPSHSRALRYFCTFLRQTAQRCKENRMEVGNLALVIAPNLLHCPAGGSKLTAGTERRLHRQAAVIKKLIIHAHRIGVVPPSIMDMATVAESSTPPVDGGRFQERAGLGVYRLLGHQRRRSVGEIFVDALSKLKTGRTHTDLLHPPDSQQNTKTAHHNTPESPITSKRKSTEDPVPDVESSAKKRRSIHDLREENQSMSKQPSNDFEAAVGQSPTRSHTSVLSGVEGSREHERSVTLTAPEKRRNHKKDYKTSNKHPVQEDKAHRRTSLRFFNMTVWSSPDPSPTSIGNDTENWIMGSILVTDGMTEASSSEVGPSRIPVIMTDGMTGPSRIPVIMTDGMTGPSRIPVIMTDGMTEPSRIPVIMTDGMTEPSRIPVIMTEPSRIPVIMTDGMTEPSRIPVIMTEPSRIPVIMTDGPGQVLVRSEVEDDPDLPNYSFAENPDHFLDLATLASPSRTQAGESCECSGVKLETETIVETVRQYETNHVLRDPEQVGIKEDPDDVGLSKKQSEVDISVSQKPRHPRRSISMPEVALDQLRIQDEIYKKEKTDWMIEKEDGVSGDTLQLPVKKEKMTESGLGFKRTHMSVAERIRRFNALTTLLRNPRVPPRPPEPQLNDVLHESQREGGQRSVVRLRRQGARRFGRSISHDGVPGPWPGQASKNHQEVPVVVQSLSEPVLCPPPEPTPSAYQFAQEGQFEIQHTPQLQQEHLMQTIQDLCAPPSPNPKQNKDSCQVTFKESQLNLKERQLEPVEEQPKESELHDLLEMHLNTCNPKEEQDKHLTVPIQVNRPFLTDTVLDGPPQTMAPLQQESKSTEVKFPLHFPTKPSSLSQTETCSPIPSGPSPTPIDRTSTDLYTAHLVANCSPFSVTTFGFIEIDMGVSESDGGSLPVELSPSPALQFKLPATKRRYRDSPCWPVHEISMATGDPLQI</sequence>
<reference evidence="3" key="2">
    <citation type="submission" date="2025-08" db="UniProtKB">
        <authorList>
            <consortium name="Ensembl"/>
        </authorList>
    </citation>
    <scope>IDENTIFICATION</scope>
</reference>
<dbReference type="AlphaFoldDB" id="A0A8C7Q2P3"/>
<reference evidence="3" key="3">
    <citation type="submission" date="2025-09" db="UniProtKB">
        <authorList>
            <consortium name="Ensembl"/>
        </authorList>
    </citation>
    <scope>IDENTIFICATION</scope>
</reference>
<dbReference type="OrthoDB" id="9922675at2759"/>
<name>A0A8C7Q2P3_ONCMY</name>
<dbReference type="PANTHER" id="PTHR15670">
    <property type="entry name" value="RHO GTPASE ACTIVATING PROTEIN 11A"/>
    <property type="match status" value="1"/>
</dbReference>
<evidence type="ECO:0000313" key="3">
    <source>
        <dbReference type="Ensembl" id="ENSOMYP00000031492.1"/>
    </source>
</evidence>
<protein>
    <recommendedName>
        <fullName evidence="2">Rho-GAP domain-containing protein</fullName>
    </recommendedName>
</protein>
<dbReference type="InterPro" id="IPR008936">
    <property type="entry name" value="Rho_GTPase_activation_prot"/>
</dbReference>
<dbReference type="InterPro" id="IPR042869">
    <property type="entry name" value="ARHGAP11A/B"/>
</dbReference>
<feature type="domain" description="Rho-GAP" evidence="2">
    <location>
        <begin position="61"/>
        <end position="254"/>
    </location>
</feature>